<dbReference type="AlphaFoldDB" id="A0A6J4MSQ3"/>
<accession>A0A6J4MSQ3</accession>
<protein>
    <submittedName>
        <fullName evidence="1">Uncharacterized protein</fullName>
    </submittedName>
</protein>
<feature type="non-terminal residue" evidence="1">
    <location>
        <position position="56"/>
    </location>
</feature>
<proteinExistence type="predicted"/>
<dbReference type="EMBL" id="CADCTW010000230">
    <property type="protein sequence ID" value="CAA9367708.1"/>
    <property type="molecule type" value="Genomic_DNA"/>
</dbReference>
<gene>
    <name evidence="1" type="ORF">AVDCRST_MAG68-5443</name>
</gene>
<organism evidence="1">
    <name type="scientific">uncultured Gemmatimonadota bacterium</name>
    <dbReference type="NCBI Taxonomy" id="203437"/>
    <lineage>
        <taxon>Bacteria</taxon>
        <taxon>Pseudomonadati</taxon>
        <taxon>Gemmatimonadota</taxon>
        <taxon>environmental samples</taxon>
    </lineage>
</organism>
<sequence>CAGARPSSAAKQPVPLPASRLKIARAAGRASASRCWSTSASIWACDLPLGPGVGAA</sequence>
<feature type="non-terminal residue" evidence="1">
    <location>
        <position position="1"/>
    </location>
</feature>
<evidence type="ECO:0000313" key="1">
    <source>
        <dbReference type="EMBL" id="CAA9367708.1"/>
    </source>
</evidence>
<reference evidence="1" key="1">
    <citation type="submission" date="2020-02" db="EMBL/GenBank/DDBJ databases">
        <authorList>
            <person name="Meier V. D."/>
        </authorList>
    </citation>
    <scope>NUCLEOTIDE SEQUENCE</scope>
    <source>
        <strain evidence="1">AVDCRST_MAG68</strain>
    </source>
</reference>
<name>A0A6J4MSQ3_9BACT</name>